<name>A0ABW5RP96_9BACI</name>
<keyword evidence="2" id="KW-0812">Transmembrane</keyword>
<feature type="transmembrane region" description="Helical" evidence="2">
    <location>
        <begin position="48"/>
        <end position="71"/>
    </location>
</feature>
<feature type="transmembrane region" description="Helical" evidence="2">
    <location>
        <begin position="176"/>
        <end position="192"/>
    </location>
</feature>
<feature type="transmembrane region" description="Helical" evidence="2">
    <location>
        <begin position="16"/>
        <end position="36"/>
    </location>
</feature>
<evidence type="ECO:0000256" key="2">
    <source>
        <dbReference type="SAM" id="Phobius"/>
    </source>
</evidence>
<dbReference type="InterPro" id="IPR051311">
    <property type="entry name" value="DedA_domain"/>
</dbReference>
<dbReference type="PANTHER" id="PTHR42709:SF8">
    <property type="entry name" value="UNDECAPRENYL PHOSPHATE TRANSPORTER A"/>
    <property type="match status" value="1"/>
</dbReference>
<protein>
    <submittedName>
        <fullName evidence="4">DedA family protein</fullName>
    </submittedName>
</protein>
<feature type="domain" description="VTT" evidence="3">
    <location>
        <begin position="30"/>
        <end position="155"/>
    </location>
</feature>
<comment type="similarity">
    <text evidence="1">Belongs to the DedA family.</text>
</comment>
<evidence type="ECO:0000256" key="1">
    <source>
        <dbReference type="ARBA" id="ARBA00010792"/>
    </source>
</evidence>
<evidence type="ECO:0000313" key="5">
    <source>
        <dbReference type="Proteomes" id="UP001597506"/>
    </source>
</evidence>
<organism evidence="4 5">
    <name type="scientific">Bacillus seohaeanensis</name>
    <dbReference type="NCBI Taxonomy" id="284580"/>
    <lineage>
        <taxon>Bacteria</taxon>
        <taxon>Bacillati</taxon>
        <taxon>Bacillota</taxon>
        <taxon>Bacilli</taxon>
        <taxon>Bacillales</taxon>
        <taxon>Bacillaceae</taxon>
        <taxon>Bacillus</taxon>
    </lineage>
</organism>
<sequence>MNHELILQLLNQLTEWGYVGIALALMIEVIPSELVLSYAGFMVNAGKLSFVGALISGVVGGTIAQLFLYWLGRYGGRPFFEKYGKFLFIQPKHINASEKWFQKYGNIVIFTARFIPIIRHAISIPAGISKMPLSLFTLYTFAAMLPWTFLFILIGMELGTHWQLIEVVAIRYIKPLAIIAGCVTMLYIFYAYKRSKPKS</sequence>
<evidence type="ECO:0000259" key="3">
    <source>
        <dbReference type="Pfam" id="PF09335"/>
    </source>
</evidence>
<dbReference type="InterPro" id="IPR032816">
    <property type="entry name" value="VTT_dom"/>
</dbReference>
<keyword evidence="5" id="KW-1185">Reference proteome</keyword>
<comment type="caution">
    <text evidence="4">The sequence shown here is derived from an EMBL/GenBank/DDBJ whole genome shotgun (WGS) entry which is preliminary data.</text>
</comment>
<dbReference type="EMBL" id="JBHUMF010000015">
    <property type="protein sequence ID" value="MFD2680532.1"/>
    <property type="molecule type" value="Genomic_DNA"/>
</dbReference>
<gene>
    <name evidence="4" type="ORF">ACFSUL_07155</name>
</gene>
<accession>A0ABW5RP96</accession>
<dbReference type="PANTHER" id="PTHR42709">
    <property type="entry name" value="ALKALINE PHOSPHATASE LIKE PROTEIN"/>
    <property type="match status" value="1"/>
</dbReference>
<keyword evidence="2" id="KW-1133">Transmembrane helix</keyword>
<dbReference type="Pfam" id="PF09335">
    <property type="entry name" value="VTT_dom"/>
    <property type="match status" value="1"/>
</dbReference>
<feature type="transmembrane region" description="Helical" evidence="2">
    <location>
        <begin position="134"/>
        <end position="156"/>
    </location>
</feature>
<reference evidence="5" key="1">
    <citation type="journal article" date="2019" name="Int. J. Syst. Evol. Microbiol.">
        <title>The Global Catalogue of Microorganisms (GCM) 10K type strain sequencing project: providing services to taxonomists for standard genome sequencing and annotation.</title>
        <authorList>
            <consortium name="The Broad Institute Genomics Platform"/>
            <consortium name="The Broad Institute Genome Sequencing Center for Infectious Disease"/>
            <person name="Wu L."/>
            <person name="Ma J."/>
        </authorList>
    </citation>
    <scope>NUCLEOTIDE SEQUENCE [LARGE SCALE GENOMIC DNA]</scope>
    <source>
        <strain evidence="5">KCTC 3913</strain>
    </source>
</reference>
<dbReference type="Proteomes" id="UP001597506">
    <property type="component" value="Unassembled WGS sequence"/>
</dbReference>
<keyword evidence="2" id="KW-0472">Membrane</keyword>
<evidence type="ECO:0000313" key="4">
    <source>
        <dbReference type="EMBL" id="MFD2680532.1"/>
    </source>
</evidence>
<dbReference type="RefSeq" id="WP_377934007.1">
    <property type="nucleotide sequence ID" value="NZ_JBHUMF010000015.1"/>
</dbReference>
<proteinExistence type="inferred from homology"/>